<gene>
    <name evidence="1" type="ordered locus">pCSL0065</name>
</gene>
<accession>B0RJB8</accession>
<organism evidence="1 2">
    <name type="scientific">Clavibacter sepedonicus</name>
    <name type="common">Clavibacter michiganensis subsp. sepedonicus</name>
    <dbReference type="NCBI Taxonomy" id="31964"/>
    <lineage>
        <taxon>Bacteria</taxon>
        <taxon>Bacillati</taxon>
        <taxon>Actinomycetota</taxon>
        <taxon>Actinomycetes</taxon>
        <taxon>Micrococcales</taxon>
        <taxon>Microbacteriaceae</taxon>
        <taxon>Clavibacter</taxon>
    </lineage>
</organism>
<dbReference type="OrthoDB" id="5196422at2"/>
<reference evidence="1 2" key="1">
    <citation type="journal article" date="2008" name="J. Bacteriol.">
        <title>Genome of the actinomycete plant pathogen Clavibacter michiganensis subsp. sepedonicus suggests recent niche adaptation.</title>
        <authorList>
            <person name="Bentley S.D."/>
            <person name="Corton C."/>
            <person name="Brown S.E."/>
            <person name="Barron A."/>
            <person name="Clark L."/>
            <person name="Doggett J."/>
            <person name="Harris B."/>
            <person name="Ormond D."/>
            <person name="Quail M.A."/>
            <person name="May G."/>
            <person name="Francis D."/>
            <person name="Knudson D."/>
            <person name="Parkhill J."/>
            <person name="Ishimaru C.A."/>
        </authorList>
    </citation>
    <scope>NUCLEOTIDE SEQUENCE [LARGE SCALE GENOMIC DNA]</scope>
    <source>
        <strain evidence="2">ATCC 33113 / DSM 20744 / JCM 9667 / LMG 2889 / ICMP 2535 / C-1</strain>
    </source>
</reference>
<geneLocation type="plasmid" evidence="1 2">
    <name>pCSL1</name>
</geneLocation>
<keyword evidence="2" id="KW-1185">Reference proteome</keyword>
<keyword evidence="1" id="KW-0614">Plasmid</keyword>
<evidence type="ECO:0000313" key="1">
    <source>
        <dbReference type="EMBL" id="CAQ03308.1"/>
    </source>
</evidence>
<name>B0RJB8_CLASE</name>
<dbReference type="AlphaFoldDB" id="B0RJB8"/>
<dbReference type="KEGG" id="cms:pCSL0065"/>
<dbReference type="HOGENOM" id="CLU_884805_0_0_11"/>
<proteinExistence type="predicted"/>
<dbReference type="RefSeq" id="WP_012300374.1">
    <property type="nucleotide sequence ID" value="NC_010408.1"/>
</dbReference>
<sequence length="314" mass="34247">MEHSEIAARAVRPTATDLLEARECIMRNLDKADSASFVQIRADMLRAHGLTWKNDGRVDFEGTHGHLLGLNKSDPLLQQERINYALREVFAQLVAEGALLPVEANGNAPAVGSVYVQNSSGTTSFDYEHHYAQFPQAGRWKSAASPAHRSALANVTLPEELPELLGPRGVQVLAEAIRCFHKGLFIAATDLLAAASEAAWFKLGGYIADDAQLADLVKSGTNAAKVIERTADSIQRTRAWNAQQLNDLRAQAAHLRDLRNYGLHPIGVFDDDREPAFGEAGCAVLFMAAPRYFRILEQIRQVLAARANADAPTG</sequence>
<protein>
    <submittedName>
        <fullName evidence="1">Uncharacterized protein</fullName>
    </submittedName>
</protein>
<dbReference type="GeneID" id="32917214"/>
<dbReference type="EMBL" id="AM849036">
    <property type="protein sequence ID" value="CAQ03308.1"/>
    <property type="molecule type" value="Genomic_DNA"/>
</dbReference>
<evidence type="ECO:0000313" key="2">
    <source>
        <dbReference type="Proteomes" id="UP000001318"/>
    </source>
</evidence>
<dbReference type="eggNOG" id="ENOG50344HA">
    <property type="taxonomic scope" value="Bacteria"/>
</dbReference>
<dbReference type="Proteomes" id="UP000001318">
    <property type="component" value="Plasmid pCSL1"/>
</dbReference>